<dbReference type="Proteomes" id="UP001162156">
    <property type="component" value="Unassembled WGS sequence"/>
</dbReference>
<gene>
    <name evidence="1" type="ORF">NQ314_004763</name>
</gene>
<evidence type="ECO:0008006" key="3">
    <source>
        <dbReference type="Google" id="ProtNLM"/>
    </source>
</evidence>
<proteinExistence type="predicted"/>
<comment type="caution">
    <text evidence="1">The sequence shown here is derived from an EMBL/GenBank/DDBJ whole genome shotgun (WGS) entry which is preliminary data.</text>
</comment>
<accession>A0AAV8ZIP6</accession>
<dbReference type="EMBL" id="JANEYF010001344">
    <property type="protein sequence ID" value="KAJ8964476.1"/>
    <property type="molecule type" value="Genomic_DNA"/>
</dbReference>
<dbReference type="InterPro" id="IPR045700">
    <property type="entry name" value="Rab3GAP1"/>
</dbReference>
<name>A0AAV8ZIP6_9CUCU</name>
<dbReference type="PANTHER" id="PTHR21422">
    <property type="entry name" value="RAB3 GTPASE-ACTIVATING PROTEIN CATALYTIC SUBUNIT"/>
    <property type="match status" value="1"/>
</dbReference>
<dbReference type="GO" id="GO:0005096">
    <property type="term" value="F:GTPase activator activity"/>
    <property type="evidence" value="ECO:0007669"/>
    <property type="project" value="InterPro"/>
</dbReference>
<dbReference type="PANTHER" id="PTHR21422:SF9">
    <property type="entry name" value="RAB3 GTPASE-ACTIVATING PROTEIN CATALYTIC SUBUNIT"/>
    <property type="match status" value="1"/>
</dbReference>
<organism evidence="1 2">
    <name type="scientific">Rhamnusium bicolor</name>
    <dbReference type="NCBI Taxonomy" id="1586634"/>
    <lineage>
        <taxon>Eukaryota</taxon>
        <taxon>Metazoa</taxon>
        <taxon>Ecdysozoa</taxon>
        <taxon>Arthropoda</taxon>
        <taxon>Hexapoda</taxon>
        <taxon>Insecta</taxon>
        <taxon>Pterygota</taxon>
        <taxon>Neoptera</taxon>
        <taxon>Endopterygota</taxon>
        <taxon>Coleoptera</taxon>
        <taxon>Polyphaga</taxon>
        <taxon>Cucujiformia</taxon>
        <taxon>Chrysomeloidea</taxon>
        <taxon>Cerambycidae</taxon>
        <taxon>Lepturinae</taxon>
        <taxon>Rhagiini</taxon>
        <taxon>Rhamnusium</taxon>
    </lineage>
</organism>
<reference evidence="1" key="1">
    <citation type="journal article" date="2023" name="Insect Mol. Biol.">
        <title>Genome sequencing provides insights into the evolution of gene families encoding plant cell wall-degrading enzymes in longhorned beetles.</title>
        <authorList>
            <person name="Shin N.R."/>
            <person name="Okamura Y."/>
            <person name="Kirsch R."/>
            <person name="Pauchet Y."/>
        </authorList>
    </citation>
    <scope>NUCLEOTIDE SEQUENCE</scope>
    <source>
        <strain evidence="1">RBIC_L_NR</strain>
    </source>
</reference>
<evidence type="ECO:0000313" key="2">
    <source>
        <dbReference type="Proteomes" id="UP001162156"/>
    </source>
</evidence>
<evidence type="ECO:0000313" key="1">
    <source>
        <dbReference type="EMBL" id="KAJ8964476.1"/>
    </source>
</evidence>
<sequence length="384" mass="44158">MNEEIDDSEFYHQDFTTASEWEIFIARMEEIINQWKTDDLNNELLVNTQNIWDMRSEKLTFADFDFNLNMYRKKIDGRDSSESSDENEKQNKNPINTLYDFELYDENNVTDTSCLSSWYGIIQLSYTLQDFGNFIWKQDALGSENYDVETLFVLPFGVTVDPVSALVLKATWNHLSDHLVVDSENYSDFDPMTAPRWSCLIKMTNEPVCLLGDCLTEFLQNLSNNLTVYDILGDFAALPSLESNPLDLLTEPTVPTISNLLSRAARNSLAKNKRGNPPISDSVLVPLLYFLFPDADEKSNFPYGEKEDKEPSERSNTGSVFTRNLEEEFKGFKTSGVDSLTWRLSIVLAHSLQSLGGIKAFAHIWYEFVQEMRYRWEKSMLIPG</sequence>
<dbReference type="AlphaFoldDB" id="A0AAV8ZIP6"/>
<protein>
    <recommendedName>
        <fullName evidence="3">Rab3 GTPase-activating protein catalytic subunit</fullName>
    </recommendedName>
</protein>
<keyword evidence="2" id="KW-1185">Reference proteome</keyword>